<evidence type="ECO:0000256" key="2">
    <source>
        <dbReference type="ARBA" id="ARBA00006375"/>
    </source>
</evidence>
<evidence type="ECO:0000313" key="12">
    <source>
        <dbReference type="EMBL" id="TID17635.1"/>
    </source>
</evidence>
<accession>A0A4T0WXG0</accession>
<feature type="transmembrane region" description="Helical" evidence="11">
    <location>
        <begin position="253"/>
        <end position="274"/>
    </location>
</feature>
<evidence type="ECO:0000256" key="7">
    <source>
        <dbReference type="ARBA" id="ARBA00023128"/>
    </source>
</evidence>
<evidence type="ECO:0000256" key="6">
    <source>
        <dbReference type="ARBA" id="ARBA00022989"/>
    </source>
</evidence>
<gene>
    <name evidence="12" type="ORF">CANINC_004001</name>
</gene>
<evidence type="ECO:0000256" key="8">
    <source>
        <dbReference type="ARBA" id="ARBA00023136"/>
    </source>
</evidence>
<feature type="repeat" description="Solcar" evidence="9">
    <location>
        <begin position="33"/>
        <end position="115"/>
    </location>
</feature>
<dbReference type="PROSITE" id="PS50920">
    <property type="entry name" value="SOLCAR"/>
    <property type="match status" value="3"/>
</dbReference>
<dbReference type="Gene3D" id="1.50.40.10">
    <property type="entry name" value="Mitochondrial carrier domain"/>
    <property type="match status" value="1"/>
</dbReference>
<reference evidence="12 13" key="1">
    <citation type="journal article" date="2019" name="Front. Genet.">
        <title>Whole-Genome Sequencing of the Opportunistic Yeast Pathogen Candida inconspicua Uncovers Its Hybrid Origin.</title>
        <authorList>
            <person name="Mixao V."/>
            <person name="Hansen A.P."/>
            <person name="Saus E."/>
            <person name="Boekhout T."/>
            <person name="Lass-Florl C."/>
            <person name="Gabaldon T."/>
        </authorList>
    </citation>
    <scope>NUCLEOTIDE SEQUENCE [LARGE SCALE GENOMIC DNA]</scope>
    <source>
        <strain evidence="12 13">CBS 180</strain>
    </source>
</reference>
<evidence type="ECO:0000256" key="3">
    <source>
        <dbReference type="ARBA" id="ARBA00022448"/>
    </source>
</evidence>
<keyword evidence="3 10" id="KW-0813">Transport</keyword>
<keyword evidence="4 9" id="KW-0812">Transmembrane</keyword>
<comment type="caution">
    <text evidence="12">The sequence shown here is derived from an EMBL/GenBank/DDBJ whole genome shotgun (WGS) entry which is preliminary data.</text>
</comment>
<dbReference type="OrthoDB" id="2382881at2759"/>
<dbReference type="GO" id="GO:0022857">
    <property type="term" value="F:transmembrane transporter activity"/>
    <property type="evidence" value="ECO:0007669"/>
    <property type="project" value="TreeGrafter"/>
</dbReference>
<dbReference type="Proteomes" id="UP000307173">
    <property type="component" value="Unassembled WGS sequence"/>
</dbReference>
<organism evidence="12 13">
    <name type="scientific">Pichia inconspicua</name>
    <dbReference type="NCBI Taxonomy" id="52247"/>
    <lineage>
        <taxon>Eukaryota</taxon>
        <taxon>Fungi</taxon>
        <taxon>Dikarya</taxon>
        <taxon>Ascomycota</taxon>
        <taxon>Saccharomycotina</taxon>
        <taxon>Pichiomycetes</taxon>
        <taxon>Pichiales</taxon>
        <taxon>Pichiaceae</taxon>
        <taxon>Pichia</taxon>
    </lineage>
</organism>
<protein>
    <recommendedName>
        <fullName evidence="14">Mitochondrial carrier protein</fullName>
    </recommendedName>
</protein>
<dbReference type="InterPro" id="IPR050567">
    <property type="entry name" value="Mitochondrial_Carrier"/>
</dbReference>
<dbReference type="PANTHER" id="PTHR45624:SF9">
    <property type="entry name" value="CARRIER PROTEIN, PUTATIVE (AFU_ORTHOLOGUE AFUA_4G06390)-RELATED"/>
    <property type="match status" value="1"/>
</dbReference>
<dbReference type="AlphaFoldDB" id="A0A4T0WXG0"/>
<dbReference type="InterPro" id="IPR018108">
    <property type="entry name" value="MCP_transmembrane"/>
</dbReference>
<dbReference type="GO" id="GO:0031966">
    <property type="term" value="C:mitochondrial membrane"/>
    <property type="evidence" value="ECO:0007669"/>
    <property type="project" value="UniProtKB-SubCell"/>
</dbReference>
<dbReference type="STRING" id="52247.A0A4T0WXG0"/>
<dbReference type="SUPFAM" id="SSF103506">
    <property type="entry name" value="Mitochondrial carrier"/>
    <property type="match status" value="1"/>
</dbReference>
<sequence length="346" mass="38865">MPEEKLTAKRQIIPGITGSIDYENPFFTMPTILQPYKVGMLSYTASLISTTVGYPLDSIKTRMQTHPYKNALDCFKTTIATEGINGLFRGIIVPLISTSVSRSVTVSLYTESKPFIANLTPQFEFTWIKSEEARAFLNNFPMSFASGAFAGAAVSLFACPFELTKIFQQIIIVVSRDSKLKLNADALPTKVHQVARDIVKYEGWKGLYSGYRYHIIRDASSAGLFYSIYETVKLNFQEMARGSNYLSDSWKHAIHALCVPFAGAVSGGITWLTVYPLDTMKAKYQRDVLNNIIRVKMGLEKKPIVSKMFQLPRRDMYKGLGPSITRSVCVTMIFFSSFEFLMTKIA</sequence>
<dbReference type="EMBL" id="SELW01000624">
    <property type="protein sequence ID" value="TID17635.1"/>
    <property type="molecule type" value="Genomic_DNA"/>
</dbReference>
<keyword evidence="8 9" id="KW-0472">Membrane</keyword>
<proteinExistence type="inferred from homology"/>
<feature type="repeat" description="Solcar" evidence="9">
    <location>
        <begin position="138"/>
        <end position="235"/>
    </location>
</feature>
<feature type="repeat" description="Solcar" evidence="9">
    <location>
        <begin position="254"/>
        <end position="344"/>
    </location>
</feature>
<keyword evidence="5" id="KW-0677">Repeat</keyword>
<evidence type="ECO:0000313" key="13">
    <source>
        <dbReference type="Proteomes" id="UP000307173"/>
    </source>
</evidence>
<dbReference type="Pfam" id="PF00153">
    <property type="entry name" value="Mito_carr"/>
    <property type="match status" value="3"/>
</dbReference>
<evidence type="ECO:0000256" key="1">
    <source>
        <dbReference type="ARBA" id="ARBA00004225"/>
    </source>
</evidence>
<keyword evidence="7" id="KW-0496">Mitochondrion</keyword>
<comment type="subcellular location">
    <subcellularLocation>
        <location evidence="1">Mitochondrion membrane</location>
        <topology evidence="1">Multi-pass membrane protein</topology>
    </subcellularLocation>
</comment>
<evidence type="ECO:0000256" key="9">
    <source>
        <dbReference type="PROSITE-ProRule" id="PRU00282"/>
    </source>
</evidence>
<evidence type="ECO:0000256" key="4">
    <source>
        <dbReference type="ARBA" id="ARBA00022692"/>
    </source>
</evidence>
<dbReference type="PANTHER" id="PTHR45624">
    <property type="entry name" value="MITOCHONDRIAL BASIC AMINO ACIDS TRANSPORTER-RELATED"/>
    <property type="match status" value="1"/>
</dbReference>
<evidence type="ECO:0008006" key="14">
    <source>
        <dbReference type="Google" id="ProtNLM"/>
    </source>
</evidence>
<evidence type="ECO:0000256" key="5">
    <source>
        <dbReference type="ARBA" id="ARBA00022737"/>
    </source>
</evidence>
<dbReference type="InterPro" id="IPR023395">
    <property type="entry name" value="MCP_dom_sf"/>
</dbReference>
<name>A0A4T0WXG0_9ASCO</name>
<comment type="similarity">
    <text evidence="2 10">Belongs to the mitochondrial carrier (TC 2.A.29) family.</text>
</comment>
<keyword evidence="13" id="KW-1185">Reference proteome</keyword>
<evidence type="ECO:0000256" key="11">
    <source>
        <dbReference type="SAM" id="Phobius"/>
    </source>
</evidence>
<keyword evidence="6 11" id="KW-1133">Transmembrane helix</keyword>
<evidence type="ECO:0000256" key="10">
    <source>
        <dbReference type="RuleBase" id="RU000488"/>
    </source>
</evidence>